<sequence>MYKFILFVALTFMPWFSTANSQESKVAWLMVRASDGLVYFALEGGTRNNRPSCATSGYWMIKDENSTAGKQQYSMILSAHASGKKVRIYGAGKCSRWSDGEDVDALMVLN</sequence>
<reference evidence="2 3" key="1">
    <citation type="submission" date="2020-04" db="EMBL/GenBank/DDBJ databases">
        <title>Pseudoalteromonas caenipelagi sp. nov., isolated from a tidal flat.</title>
        <authorList>
            <person name="Park S."/>
            <person name="Yoon J.-H."/>
        </authorList>
    </citation>
    <scope>NUCLEOTIDE SEQUENCE [LARGE SCALE GENOMIC DNA]</scope>
    <source>
        <strain evidence="2 3">JBTF-M23</strain>
    </source>
</reference>
<dbReference type="AlphaFoldDB" id="A0A849VHF4"/>
<feature type="signal peptide" evidence="1">
    <location>
        <begin position="1"/>
        <end position="21"/>
    </location>
</feature>
<keyword evidence="3" id="KW-1185">Reference proteome</keyword>
<protein>
    <submittedName>
        <fullName evidence="2">Uncharacterized protein</fullName>
    </submittedName>
</protein>
<dbReference type="EMBL" id="JABBPG010000007">
    <property type="protein sequence ID" value="NOU52138.1"/>
    <property type="molecule type" value="Genomic_DNA"/>
</dbReference>
<accession>A0A849VHF4</accession>
<name>A0A849VHF4_9GAMM</name>
<proteinExistence type="predicted"/>
<keyword evidence="1" id="KW-0732">Signal</keyword>
<feature type="chain" id="PRO_5032524852" evidence="1">
    <location>
        <begin position="22"/>
        <end position="110"/>
    </location>
</feature>
<dbReference type="Proteomes" id="UP000586305">
    <property type="component" value="Unassembled WGS sequence"/>
</dbReference>
<organism evidence="2 3">
    <name type="scientific">Pseudoalteromonas caenipelagi</name>
    <dbReference type="NCBI Taxonomy" id="2726988"/>
    <lineage>
        <taxon>Bacteria</taxon>
        <taxon>Pseudomonadati</taxon>
        <taxon>Pseudomonadota</taxon>
        <taxon>Gammaproteobacteria</taxon>
        <taxon>Alteromonadales</taxon>
        <taxon>Pseudoalteromonadaceae</taxon>
        <taxon>Pseudoalteromonas</taxon>
    </lineage>
</organism>
<evidence type="ECO:0000313" key="3">
    <source>
        <dbReference type="Proteomes" id="UP000586305"/>
    </source>
</evidence>
<gene>
    <name evidence="2" type="ORF">HG263_16535</name>
</gene>
<evidence type="ECO:0000313" key="2">
    <source>
        <dbReference type="EMBL" id="NOU52138.1"/>
    </source>
</evidence>
<comment type="caution">
    <text evidence="2">The sequence shown here is derived from an EMBL/GenBank/DDBJ whole genome shotgun (WGS) entry which is preliminary data.</text>
</comment>
<dbReference type="RefSeq" id="WP_171627188.1">
    <property type="nucleotide sequence ID" value="NZ_JABBPG010000007.1"/>
</dbReference>
<evidence type="ECO:0000256" key="1">
    <source>
        <dbReference type="SAM" id="SignalP"/>
    </source>
</evidence>